<evidence type="ECO:0000313" key="2">
    <source>
        <dbReference type="EMBL" id="KAL2729034.1"/>
    </source>
</evidence>
<proteinExistence type="predicted"/>
<dbReference type="Proteomes" id="UP001607302">
    <property type="component" value="Unassembled WGS sequence"/>
</dbReference>
<dbReference type="EMBL" id="JAUDFV010000132">
    <property type="protein sequence ID" value="KAL2729034.1"/>
    <property type="molecule type" value="Genomic_DNA"/>
</dbReference>
<gene>
    <name evidence="2" type="ORF">V1478_006666</name>
</gene>
<dbReference type="AlphaFoldDB" id="A0ABD2B8G8"/>
<evidence type="ECO:0000313" key="3">
    <source>
        <dbReference type="Proteomes" id="UP001607302"/>
    </source>
</evidence>
<protein>
    <submittedName>
        <fullName evidence="2">Uncharacterized protein</fullName>
    </submittedName>
</protein>
<organism evidence="2 3">
    <name type="scientific">Vespula squamosa</name>
    <name type="common">Southern yellow jacket</name>
    <name type="synonym">Wasp</name>
    <dbReference type="NCBI Taxonomy" id="30214"/>
    <lineage>
        <taxon>Eukaryota</taxon>
        <taxon>Metazoa</taxon>
        <taxon>Ecdysozoa</taxon>
        <taxon>Arthropoda</taxon>
        <taxon>Hexapoda</taxon>
        <taxon>Insecta</taxon>
        <taxon>Pterygota</taxon>
        <taxon>Neoptera</taxon>
        <taxon>Endopterygota</taxon>
        <taxon>Hymenoptera</taxon>
        <taxon>Apocrita</taxon>
        <taxon>Aculeata</taxon>
        <taxon>Vespoidea</taxon>
        <taxon>Vespidae</taxon>
        <taxon>Vespinae</taxon>
        <taxon>Vespula</taxon>
    </lineage>
</organism>
<feature type="region of interest" description="Disordered" evidence="1">
    <location>
        <begin position="163"/>
        <end position="194"/>
    </location>
</feature>
<name>A0ABD2B8G8_VESSQ</name>
<reference evidence="2 3" key="1">
    <citation type="journal article" date="2024" name="Ann. Entomol. Soc. Am.">
        <title>Genomic analyses of the southern and eastern yellowjacket wasps (Hymenoptera: Vespidae) reveal evolutionary signatures of social life.</title>
        <authorList>
            <person name="Catto M.A."/>
            <person name="Caine P.B."/>
            <person name="Orr S.E."/>
            <person name="Hunt B.G."/>
            <person name="Goodisman M.A.D."/>
        </authorList>
    </citation>
    <scope>NUCLEOTIDE SEQUENCE [LARGE SCALE GENOMIC DNA]</scope>
    <source>
        <strain evidence="2">233</strain>
        <tissue evidence="2">Head and thorax</tissue>
    </source>
</reference>
<sequence>KLDSIGVRRDAHGTLSTRRAPLARCLLNFDESPSYTAMPNFANDNDSTMAAVGKKRSVSVDSGGPSNVQKFFFALAEFPVLSGEFLAFRENTLEYSRRAGKTSSRFSSESPRGLVDDNPTSLLSVPKLFSVALNRSPSAFRARGCYVVVIVVGDAASVVSVTTPPREKTTTPHPSTGRATLRAIGERPGPLRAT</sequence>
<keyword evidence="3" id="KW-1185">Reference proteome</keyword>
<accession>A0ABD2B8G8</accession>
<evidence type="ECO:0000256" key="1">
    <source>
        <dbReference type="SAM" id="MobiDB-lite"/>
    </source>
</evidence>
<feature type="non-terminal residue" evidence="2">
    <location>
        <position position="1"/>
    </location>
</feature>
<comment type="caution">
    <text evidence="2">The sequence shown here is derived from an EMBL/GenBank/DDBJ whole genome shotgun (WGS) entry which is preliminary data.</text>
</comment>